<keyword evidence="3 5" id="KW-0863">Zinc-finger</keyword>
<evidence type="ECO:0000256" key="2">
    <source>
        <dbReference type="ARBA" id="ARBA00022737"/>
    </source>
</evidence>
<dbReference type="OrthoDB" id="7715128at2759"/>
<dbReference type="PROSITE" id="PS50157">
    <property type="entry name" value="ZINC_FINGER_C2H2_2"/>
    <property type="match status" value="3"/>
</dbReference>
<dbReference type="GO" id="GO:0008270">
    <property type="term" value="F:zinc ion binding"/>
    <property type="evidence" value="ECO:0007669"/>
    <property type="project" value="UniProtKB-KW"/>
</dbReference>
<evidence type="ECO:0000256" key="5">
    <source>
        <dbReference type="PROSITE-ProRule" id="PRU00042"/>
    </source>
</evidence>
<feature type="domain" description="C2H2-type" evidence="7">
    <location>
        <begin position="304"/>
        <end position="332"/>
    </location>
</feature>
<feature type="region of interest" description="Disordered" evidence="6">
    <location>
        <begin position="134"/>
        <end position="156"/>
    </location>
</feature>
<dbReference type="InterPro" id="IPR036236">
    <property type="entry name" value="Znf_C2H2_sf"/>
</dbReference>
<gene>
    <name evidence="8" type="ORF">CHIRRI_LOCUS14020</name>
</gene>
<evidence type="ECO:0000256" key="6">
    <source>
        <dbReference type="SAM" id="MobiDB-lite"/>
    </source>
</evidence>
<dbReference type="InterPro" id="IPR013087">
    <property type="entry name" value="Znf_C2H2_type"/>
</dbReference>
<dbReference type="AlphaFoldDB" id="A0A9N9WVU5"/>
<dbReference type="PROSITE" id="PS00028">
    <property type="entry name" value="ZINC_FINGER_C2H2_1"/>
    <property type="match status" value="3"/>
</dbReference>
<accession>A0A9N9WVU5</accession>
<proteinExistence type="predicted"/>
<feature type="compositionally biased region" description="Polar residues" evidence="6">
    <location>
        <begin position="140"/>
        <end position="153"/>
    </location>
</feature>
<sequence>MPRKISISKVSTNQKLTTKEATLESPRIRKCRVILSDFVQLESNYKPEIFKNIKIEPEREYLAVLEPNLKSDVFHVAKKIKIEEQDTPRLVKLEEIELERPQKSGNIVENSQRCSERINPNSCEILKTSRVLRSSRTSRNPQTINKSPQTIKKSTSDVPKHLKTIQCRFCPTKSLSFSVHNNHMSKVHSDKLYTCDLCFSKCPTLIGIKSHMTIKHLNKKFQPFICDYCGKEFKKKAKFYYHVLTHRPRIECEICHLKLKHESMPEHLRDFHVNDRKFNCKMCEKTFKADKDLKRHEKVHLKKFNCLVCFRKFRLQYDLNVHVHQTHENPGSFKCHILK</sequence>
<keyword evidence="1" id="KW-0479">Metal-binding</keyword>
<evidence type="ECO:0000256" key="3">
    <source>
        <dbReference type="ARBA" id="ARBA00022771"/>
    </source>
</evidence>
<dbReference type="PANTHER" id="PTHR24379:SF121">
    <property type="entry name" value="C2H2-TYPE DOMAIN-CONTAINING PROTEIN"/>
    <property type="match status" value="1"/>
</dbReference>
<feature type="domain" description="C2H2-type" evidence="7">
    <location>
        <begin position="224"/>
        <end position="246"/>
    </location>
</feature>
<evidence type="ECO:0000256" key="1">
    <source>
        <dbReference type="ARBA" id="ARBA00022723"/>
    </source>
</evidence>
<evidence type="ECO:0000259" key="7">
    <source>
        <dbReference type="PROSITE" id="PS50157"/>
    </source>
</evidence>
<dbReference type="SMART" id="SM00355">
    <property type="entry name" value="ZnF_C2H2"/>
    <property type="match status" value="6"/>
</dbReference>
<dbReference type="EMBL" id="OU895880">
    <property type="protein sequence ID" value="CAG9811211.1"/>
    <property type="molecule type" value="Genomic_DNA"/>
</dbReference>
<keyword evidence="9" id="KW-1185">Reference proteome</keyword>
<dbReference type="Gene3D" id="3.30.160.60">
    <property type="entry name" value="Classic Zinc Finger"/>
    <property type="match status" value="2"/>
</dbReference>
<dbReference type="PANTHER" id="PTHR24379">
    <property type="entry name" value="KRAB AND ZINC FINGER DOMAIN-CONTAINING"/>
    <property type="match status" value="1"/>
</dbReference>
<name>A0A9N9WVU5_9DIPT</name>
<evidence type="ECO:0000256" key="4">
    <source>
        <dbReference type="ARBA" id="ARBA00022833"/>
    </source>
</evidence>
<reference evidence="8" key="1">
    <citation type="submission" date="2022-01" db="EMBL/GenBank/DDBJ databases">
        <authorList>
            <person name="King R."/>
        </authorList>
    </citation>
    <scope>NUCLEOTIDE SEQUENCE</scope>
</reference>
<keyword evidence="2" id="KW-0677">Repeat</keyword>
<organism evidence="8 9">
    <name type="scientific">Chironomus riparius</name>
    <dbReference type="NCBI Taxonomy" id="315576"/>
    <lineage>
        <taxon>Eukaryota</taxon>
        <taxon>Metazoa</taxon>
        <taxon>Ecdysozoa</taxon>
        <taxon>Arthropoda</taxon>
        <taxon>Hexapoda</taxon>
        <taxon>Insecta</taxon>
        <taxon>Pterygota</taxon>
        <taxon>Neoptera</taxon>
        <taxon>Endopterygota</taxon>
        <taxon>Diptera</taxon>
        <taxon>Nematocera</taxon>
        <taxon>Chironomoidea</taxon>
        <taxon>Chironomidae</taxon>
        <taxon>Chironominae</taxon>
        <taxon>Chironomus</taxon>
    </lineage>
</organism>
<dbReference type="SUPFAM" id="SSF57667">
    <property type="entry name" value="beta-beta-alpha zinc fingers"/>
    <property type="match status" value="2"/>
</dbReference>
<reference evidence="8" key="2">
    <citation type="submission" date="2022-10" db="EMBL/GenBank/DDBJ databases">
        <authorList>
            <consortium name="ENA_rothamsted_submissions"/>
            <consortium name="culmorum"/>
            <person name="King R."/>
        </authorList>
    </citation>
    <scope>NUCLEOTIDE SEQUENCE</scope>
</reference>
<evidence type="ECO:0000313" key="9">
    <source>
        <dbReference type="Proteomes" id="UP001153620"/>
    </source>
</evidence>
<dbReference type="Proteomes" id="UP001153620">
    <property type="component" value="Chromosome 4"/>
</dbReference>
<feature type="domain" description="C2H2-type" evidence="7">
    <location>
        <begin position="278"/>
        <end position="300"/>
    </location>
</feature>
<keyword evidence="4" id="KW-0862">Zinc</keyword>
<protein>
    <recommendedName>
        <fullName evidence="7">C2H2-type domain-containing protein</fullName>
    </recommendedName>
</protein>
<evidence type="ECO:0000313" key="8">
    <source>
        <dbReference type="EMBL" id="CAG9811211.1"/>
    </source>
</evidence>